<reference evidence="1 2" key="1">
    <citation type="submission" date="2021-06" db="EMBL/GenBank/DDBJ databases">
        <title>Caerostris extrusa draft genome.</title>
        <authorList>
            <person name="Kono N."/>
            <person name="Arakawa K."/>
        </authorList>
    </citation>
    <scope>NUCLEOTIDE SEQUENCE [LARGE SCALE GENOMIC DNA]</scope>
</reference>
<dbReference type="Proteomes" id="UP001054945">
    <property type="component" value="Unassembled WGS sequence"/>
</dbReference>
<evidence type="ECO:0000313" key="2">
    <source>
        <dbReference type="Proteomes" id="UP001054945"/>
    </source>
</evidence>
<proteinExistence type="predicted"/>
<name>A0AAV4WDV4_CAEEX</name>
<comment type="caution">
    <text evidence="1">The sequence shown here is derived from an EMBL/GenBank/DDBJ whole genome shotgun (WGS) entry which is preliminary data.</text>
</comment>
<organism evidence="1 2">
    <name type="scientific">Caerostris extrusa</name>
    <name type="common">Bark spider</name>
    <name type="synonym">Caerostris bankana</name>
    <dbReference type="NCBI Taxonomy" id="172846"/>
    <lineage>
        <taxon>Eukaryota</taxon>
        <taxon>Metazoa</taxon>
        <taxon>Ecdysozoa</taxon>
        <taxon>Arthropoda</taxon>
        <taxon>Chelicerata</taxon>
        <taxon>Arachnida</taxon>
        <taxon>Araneae</taxon>
        <taxon>Araneomorphae</taxon>
        <taxon>Entelegynae</taxon>
        <taxon>Araneoidea</taxon>
        <taxon>Araneidae</taxon>
        <taxon>Caerostris</taxon>
    </lineage>
</organism>
<sequence>MVTRHCRPQAGSYVVSRSNPVIDVGRNDMPSWFWGAITHDSQSLLGTILVVLWLSNELCMKYCGWWHYLSFREGRIVPPPLLKCPTPTALHIDSVGLILVPDSSLPSVKIHWSFLSNQEIM</sequence>
<protein>
    <submittedName>
        <fullName evidence="1">Uncharacterized protein</fullName>
    </submittedName>
</protein>
<dbReference type="EMBL" id="BPLR01015930">
    <property type="protein sequence ID" value="GIY79788.1"/>
    <property type="molecule type" value="Genomic_DNA"/>
</dbReference>
<keyword evidence="2" id="KW-1185">Reference proteome</keyword>
<evidence type="ECO:0000313" key="1">
    <source>
        <dbReference type="EMBL" id="GIY79788.1"/>
    </source>
</evidence>
<dbReference type="AlphaFoldDB" id="A0AAV4WDV4"/>
<accession>A0AAV4WDV4</accession>
<gene>
    <name evidence="1" type="ORF">CEXT_726811</name>
</gene>